<reference evidence="1" key="1">
    <citation type="journal article" date="2022" name="Int. J. Mol. Sci.">
        <title>Draft Genome of Tanacetum Coccineum: Genomic Comparison of Closely Related Tanacetum-Family Plants.</title>
        <authorList>
            <person name="Yamashiro T."/>
            <person name="Shiraishi A."/>
            <person name="Nakayama K."/>
            <person name="Satake H."/>
        </authorList>
    </citation>
    <scope>NUCLEOTIDE SEQUENCE</scope>
</reference>
<proteinExistence type="predicted"/>
<gene>
    <name evidence="1" type="ORF">Tco_0729885</name>
</gene>
<reference evidence="1" key="2">
    <citation type="submission" date="2022-01" db="EMBL/GenBank/DDBJ databases">
        <authorList>
            <person name="Yamashiro T."/>
            <person name="Shiraishi A."/>
            <person name="Satake H."/>
            <person name="Nakayama K."/>
        </authorList>
    </citation>
    <scope>NUCLEOTIDE SEQUENCE</scope>
</reference>
<evidence type="ECO:0000313" key="2">
    <source>
        <dbReference type="Proteomes" id="UP001151760"/>
    </source>
</evidence>
<accession>A0ABQ4YQ67</accession>
<keyword evidence="2" id="KW-1185">Reference proteome</keyword>
<name>A0ABQ4YQ67_9ASTR</name>
<dbReference type="EMBL" id="BQNB010010639">
    <property type="protein sequence ID" value="GJS80004.1"/>
    <property type="molecule type" value="Genomic_DNA"/>
</dbReference>
<comment type="caution">
    <text evidence="1">The sequence shown here is derived from an EMBL/GenBank/DDBJ whole genome shotgun (WGS) entry which is preliminary data.</text>
</comment>
<dbReference type="Proteomes" id="UP001151760">
    <property type="component" value="Unassembled WGS sequence"/>
</dbReference>
<organism evidence="1 2">
    <name type="scientific">Tanacetum coccineum</name>
    <dbReference type="NCBI Taxonomy" id="301880"/>
    <lineage>
        <taxon>Eukaryota</taxon>
        <taxon>Viridiplantae</taxon>
        <taxon>Streptophyta</taxon>
        <taxon>Embryophyta</taxon>
        <taxon>Tracheophyta</taxon>
        <taxon>Spermatophyta</taxon>
        <taxon>Magnoliopsida</taxon>
        <taxon>eudicotyledons</taxon>
        <taxon>Gunneridae</taxon>
        <taxon>Pentapetalae</taxon>
        <taxon>asterids</taxon>
        <taxon>campanulids</taxon>
        <taxon>Asterales</taxon>
        <taxon>Asteraceae</taxon>
        <taxon>Asteroideae</taxon>
        <taxon>Anthemideae</taxon>
        <taxon>Anthemidinae</taxon>
        <taxon>Tanacetum</taxon>
    </lineage>
</organism>
<protein>
    <submittedName>
        <fullName evidence="1">Uncharacterized protein</fullName>
    </submittedName>
</protein>
<sequence>MIERYKEAAVATNRSDGVRVAMFDLTRVLGFGIHGYCGICIIYKDVRVYEGKKAFTREVSFYYKGKNENSRMGGRRMKISDRESVAKNYGRKRMQFSDGLATAL</sequence>
<evidence type="ECO:0000313" key="1">
    <source>
        <dbReference type="EMBL" id="GJS80004.1"/>
    </source>
</evidence>